<proteinExistence type="predicted"/>
<organism evidence="1 2">
    <name type="scientific">Bacillus amyloliquefaciens (strain Y2)</name>
    <name type="common">Bacillus amyloliquefaciens subsp. plantarum (strain B9601-Y2)</name>
    <dbReference type="NCBI Taxonomy" id="1155777"/>
    <lineage>
        <taxon>Bacteria</taxon>
        <taxon>Bacillati</taxon>
        <taxon>Bacillota</taxon>
        <taxon>Bacilli</taxon>
        <taxon>Bacillales</taxon>
        <taxon>Bacillaceae</taxon>
        <taxon>Bacillus</taxon>
        <taxon>Bacillus amyloliquefaciens group</taxon>
    </lineage>
</organism>
<accession>I2C4N1</accession>
<dbReference type="PATRIC" id="fig|1126211.3.peg.1527"/>
<protein>
    <submittedName>
        <fullName evidence="1">SPBc2 prophage-derived uncharacterized transglycosylase</fullName>
    </submittedName>
</protein>
<dbReference type="Proteomes" id="UP000002878">
    <property type="component" value="Chromosome"/>
</dbReference>
<dbReference type="EMBL" id="CP003332">
    <property type="protein sequence ID" value="AFJ61605.1"/>
    <property type="molecule type" value="Genomic_DNA"/>
</dbReference>
<reference evidence="1 2" key="1">
    <citation type="journal article" date="2012" name="J. Biotechnol.">
        <title>Genome sequence of the plant growth promoting strain Bacillus amyloliquefaciens subsp. plantarum B9601-Y2 and expression of mersacidin and other secondary metabolites.</title>
        <authorList>
            <person name="He P."/>
            <person name="Hao K."/>
            <person name="Blom J."/>
            <person name="Ruckert C."/>
            <person name="Vater J."/>
            <person name="Mao Z."/>
            <person name="Wu Y."/>
            <person name="Hou M."/>
            <person name="He P."/>
            <person name="He Y."/>
            <person name="Borriss R."/>
        </authorList>
    </citation>
    <scope>NUCLEOTIDE SEQUENCE [LARGE SCALE GENOMIC DNA]</scope>
    <source>
        <strain evidence="1">Y2</strain>
    </source>
</reference>
<dbReference type="KEGG" id="bqy:MUS_1596"/>
<dbReference type="AlphaFoldDB" id="I2C4N1"/>
<sequence length="115" mass="12296">MLKAVETVRELPDNDLNNETPKWGQGGKLAALINKGITSIPSIIPNITQSNLSNSLIPNVKTANLPPTTTVNSNGDKTINTPIIFNVDKLTGGETGARTMLETIKKEVIKLNGSM</sequence>
<dbReference type="HOGENOM" id="CLU_2103997_0_0_9"/>
<name>I2C4N1_BACAY</name>
<evidence type="ECO:0000313" key="2">
    <source>
        <dbReference type="Proteomes" id="UP000002878"/>
    </source>
</evidence>
<gene>
    <name evidence="1" type="primary">yomI</name>
    <name evidence="1" type="ORF">MUS_1596</name>
</gene>
<evidence type="ECO:0000313" key="1">
    <source>
        <dbReference type="EMBL" id="AFJ61605.1"/>
    </source>
</evidence>